<feature type="compositionally biased region" description="Polar residues" evidence="1">
    <location>
        <begin position="70"/>
        <end position="79"/>
    </location>
</feature>
<dbReference type="Proteomes" id="UP001335648">
    <property type="component" value="Unassembled WGS sequence"/>
</dbReference>
<protein>
    <submittedName>
        <fullName evidence="2">Uncharacterized protein</fullName>
    </submittedName>
</protein>
<accession>A0AAN8CT56</accession>
<dbReference type="EMBL" id="JAULUE010002048">
    <property type="protein sequence ID" value="KAK5909866.1"/>
    <property type="molecule type" value="Genomic_DNA"/>
</dbReference>
<reference evidence="2 3" key="1">
    <citation type="journal article" date="2023" name="Mol. Biol. Evol.">
        <title>Genomics of Secondarily Temperate Adaptation in the Only Non-Antarctic Icefish.</title>
        <authorList>
            <person name="Rivera-Colon A.G."/>
            <person name="Rayamajhi N."/>
            <person name="Minhas B.F."/>
            <person name="Madrigal G."/>
            <person name="Bilyk K.T."/>
            <person name="Yoon V."/>
            <person name="Hune M."/>
            <person name="Gregory S."/>
            <person name="Cheng C.H.C."/>
            <person name="Catchen J.M."/>
        </authorList>
    </citation>
    <scope>NUCLEOTIDE SEQUENCE [LARGE SCALE GENOMIC DNA]</scope>
    <source>
        <strain evidence="2">JC2023a</strain>
    </source>
</reference>
<proteinExistence type="predicted"/>
<comment type="caution">
    <text evidence="2">The sequence shown here is derived from an EMBL/GenBank/DDBJ whole genome shotgun (WGS) entry which is preliminary data.</text>
</comment>
<keyword evidence="3" id="KW-1185">Reference proteome</keyword>
<evidence type="ECO:0000313" key="3">
    <source>
        <dbReference type="Proteomes" id="UP001335648"/>
    </source>
</evidence>
<feature type="region of interest" description="Disordered" evidence="1">
    <location>
        <begin position="53"/>
        <end position="79"/>
    </location>
</feature>
<evidence type="ECO:0000313" key="2">
    <source>
        <dbReference type="EMBL" id="KAK5909866.1"/>
    </source>
</evidence>
<organism evidence="2 3">
    <name type="scientific">Champsocephalus esox</name>
    <name type="common">pike icefish</name>
    <dbReference type="NCBI Taxonomy" id="159716"/>
    <lineage>
        <taxon>Eukaryota</taxon>
        <taxon>Metazoa</taxon>
        <taxon>Chordata</taxon>
        <taxon>Craniata</taxon>
        <taxon>Vertebrata</taxon>
        <taxon>Euteleostomi</taxon>
        <taxon>Actinopterygii</taxon>
        <taxon>Neopterygii</taxon>
        <taxon>Teleostei</taxon>
        <taxon>Neoteleostei</taxon>
        <taxon>Acanthomorphata</taxon>
        <taxon>Eupercaria</taxon>
        <taxon>Perciformes</taxon>
        <taxon>Notothenioidei</taxon>
        <taxon>Channichthyidae</taxon>
        <taxon>Champsocephalus</taxon>
    </lineage>
</organism>
<gene>
    <name evidence="2" type="ORF">CesoFtcFv8_003757</name>
</gene>
<name>A0AAN8CT56_9TELE</name>
<evidence type="ECO:0000256" key="1">
    <source>
        <dbReference type="SAM" id="MobiDB-lite"/>
    </source>
</evidence>
<sequence length="79" mass="7338">MSITCLAGVPANSWSTSVGDPAEACPTGSGFCPADTGSCPVSGAVPSALSCPASGSGPVDTGSCPASGAVRSSPSIPVP</sequence>
<dbReference type="AlphaFoldDB" id="A0AAN8CT56"/>